<keyword evidence="1" id="KW-0472">Membrane</keyword>
<dbReference type="PROSITE" id="PS51677">
    <property type="entry name" value="NODB"/>
    <property type="match status" value="1"/>
</dbReference>
<reference evidence="3" key="1">
    <citation type="submission" date="2020-10" db="EMBL/GenBank/DDBJ databases">
        <authorList>
            <person name="Gilroy R."/>
        </authorList>
    </citation>
    <scope>NUCLEOTIDE SEQUENCE</scope>
    <source>
        <strain evidence="3">E3-2379</strain>
    </source>
</reference>
<dbReference type="InterPro" id="IPR050248">
    <property type="entry name" value="Polysacc_deacetylase_ArnD"/>
</dbReference>
<organism evidence="3 4">
    <name type="scientific">Candidatus Scybalomonas excrementavium</name>
    <dbReference type="NCBI Taxonomy" id="2840943"/>
    <lineage>
        <taxon>Bacteria</taxon>
        <taxon>Bacillati</taxon>
        <taxon>Bacillota</taxon>
        <taxon>Clostridia</taxon>
        <taxon>Lachnospirales</taxon>
        <taxon>Lachnospiraceae</taxon>
        <taxon>Lachnospiraceae incertae sedis</taxon>
        <taxon>Candidatus Scybalomonas</taxon>
    </lineage>
</organism>
<evidence type="ECO:0000313" key="4">
    <source>
        <dbReference type="Proteomes" id="UP000823618"/>
    </source>
</evidence>
<dbReference type="GO" id="GO:0016020">
    <property type="term" value="C:membrane"/>
    <property type="evidence" value="ECO:0007669"/>
    <property type="project" value="TreeGrafter"/>
</dbReference>
<dbReference type="GO" id="GO:0005975">
    <property type="term" value="P:carbohydrate metabolic process"/>
    <property type="evidence" value="ECO:0007669"/>
    <property type="project" value="InterPro"/>
</dbReference>
<dbReference type="EMBL" id="JADIML010000177">
    <property type="protein sequence ID" value="MBO8463562.1"/>
    <property type="molecule type" value="Genomic_DNA"/>
</dbReference>
<dbReference type="InterPro" id="IPR002509">
    <property type="entry name" value="NODB_dom"/>
</dbReference>
<keyword evidence="1" id="KW-0812">Transmembrane</keyword>
<accession>A0A9D9N7X9</accession>
<dbReference type="PANTHER" id="PTHR10587">
    <property type="entry name" value="GLYCOSYL TRANSFERASE-RELATED"/>
    <property type="match status" value="1"/>
</dbReference>
<evidence type="ECO:0000313" key="3">
    <source>
        <dbReference type="EMBL" id="MBO8463562.1"/>
    </source>
</evidence>
<dbReference type="SUPFAM" id="SSF88713">
    <property type="entry name" value="Glycoside hydrolase/deacetylase"/>
    <property type="match status" value="1"/>
</dbReference>
<dbReference type="PANTHER" id="PTHR10587:SF128">
    <property type="entry name" value="POLYSACCHARIDE DEACETYLASE PDAB-RELATED"/>
    <property type="match status" value="1"/>
</dbReference>
<feature type="domain" description="NodB homology" evidence="2">
    <location>
        <begin position="60"/>
        <end position="239"/>
    </location>
</feature>
<dbReference type="AlphaFoldDB" id="A0A9D9N7X9"/>
<keyword evidence="1" id="KW-1133">Transmembrane helix</keyword>
<evidence type="ECO:0000259" key="2">
    <source>
        <dbReference type="PROSITE" id="PS51677"/>
    </source>
</evidence>
<dbReference type="Gene3D" id="3.20.20.370">
    <property type="entry name" value="Glycoside hydrolase/deacetylase"/>
    <property type="match status" value="1"/>
</dbReference>
<name>A0A9D9N7X9_9FIRM</name>
<sequence length="263" mass="30278">MRKYQEVLQVIRRKSKYLMWLFLLVAGISGMVQVTKENISVINPTKDHILPIYSVETDEKVVSMTFDSAWGDEDLDDILDILERQDVKATFFVTGDWVSQYPEAIKKLDAKGHELGSHGDHHKHMTRLSEEENRKELQGCFDKIKSVIGKEIDLFRAPYGDYNEALVKTAKEAGYYTIQWDVDSLDWKDYGVDNIIQTVTQHKNLGNGSILLLHNGAKYTKDALEAVITGLKEQGYTFIKVSDLIYRDNYYIDHAGRQHMIKK</sequence>
<dbReference type="Proteomes" id="UP000823618">
    <property type="component" value="Unassembled WGS sequence"/>
</dbReference>
<comment type="caution">
    <text evidence="3">The sequence shown here is derived from an EMBL/GenBank/DDBJ whole genome shotgun (WGS) entry which is preliminary data.</text>
</comment>
<dbReference type="Pfam" id="PF01522">
    <property type="entry name" value="Polysacc_deac_1"/>
    <property type="match status" value="1"/>
</dbReference>
<proteinExistence type="predicted"/>
<gene>
    <name evidence="3" type="ORF">IAC13_06500</name>
</gene>
<dbReference type="InterPro" id="IPR011330">
    <property type="entry name" value="Glyco_hydro/deAcase_b/a-brl"/>
</dbReference>
<feature type="transmembrane region" description="Helical" evidence="1">
    <location>
        <begin position="17"/>
        <end position="34"/>
    </location>
</feature>
<dbReference type="GO" id="GO:0016810">
    <property type="term" value="F:hydrolase activity, acting on carbon-nitrogen (but not peptide) bonds"/>
    <property type="evidence" value="ECO:0007669"/>
    <property type="project" value="InterPro"/>
</dbReference>
<reference evidence="3" key="2">
    <citation type="journal article" date="2021" name="PeerJ">
        <title>Extensive microbial diversity within the chicken gut microbiome revealed by metagenomics and culture.</title>
        <authorList>
            <person name="Gilroy R."/>
            <person name="Ravi A."/>
            <person name="Getino M."/>
            <person name="Pursley I."/>
            <person name="Horton D.L."/>
            <person name="Alikhan N.F."/>
            <person name="Baker D."/>
            <person name="Gharbi K."/>
            <person name="Hall N."/>
            <person name="Watson M."/>
            <person name="Adriaenssens E.M."/>
            <person name="Foster-Nyarko E."/>
            <person name="Jarju S."/>
            <person name="Secka A."/>
            <person name="Antonio M."/>
            <person name="Oren A."/>
            <person name="Chaudhuri R.R."/>
            <person name="La Ragione R."/>
            <person name="Hildebrand F."/>
            <person name="Pallen M.J."/>
        </authorList>
    </citation>
    <scope>NUCLEOTIDE SEQUENCE</scope>
    <source>
        <strain evidence="3">E3-2379</strain>
    </source>
</reference>
<dbReference type="CDD" id="cd10917">
    <property type="entry name" value="CE4_NodB_like_6s_7s"/>
    <property type="match status" value="1"/>
</dbReference>
<evidence type="ECO:0000256" key="1">
    <source>
        <dbReference type="SAM" id="Phobius"/>
    </source>
</evidence>
<protein>
    <submittedName>
        <fullName evidence="3">Polysaccharide deacetylase family protein</fullName>
    </submittedName>
</protein>